<evidence type="ECO:0000313" key="3">
    <source>
        <dbReference type="EMBL" id="MST82907.1"/>
    </source>
</evidence>
<feature type="region of interest" description="Disordered" evidence="1">
    <location>
        <begin position="1136"/>
        <end position="1157"/>
    </location>
</feature>
<evidence type="ECO:0000313" key="4">
    <source>
        <dbReference type="Proteomes" id="UP000466864"/>
    </source>
</evidence>
<proteinExistence type="predicted"/>
<feature type="region of interest" description="Disordered" evidence="1">
    <location>
        <begin position="1"/>
        <end position="36"/>
    </location>
</feature>
<feature type="region of interest" description="Disordered" evidence="1">
    <location>
        <begin position="688"/>
        <end position="736"/>
    </location>
</feature>
<dbReference type="AlphaFoldDB" id="A0A7X2P9W8"/>
<dbReference type="EMBL" id="VUMV01000010">
    <property type="protein sequence ID" value="MST82907.1"/>
    <property type="molecule type" value="Genomic_DNA"/>
</dbReference>
<dbReference type="Gene3D" id="2.60.40.1080">
    <property type="match status" value="1"/>
</dbReference>
<dbReference type="Pfam" id="PF02368">
    <property type="entry name" value="Big_2"/>
    <property type="match status" value="1"/>
</dbReference>
<feature type="compositionally biased region" description="Acidic residues" evidence="1">
    <location>
        <begin position="901"/>
        <end position="911"/>
    </location>
</feature>
<dbReference type="SUPFAM" id="SSF49373">
    <property type="entry name" value="Invasin/intimin cell-adhesion fragments"/>
    <property type="match status" value="1"/>
</dbReference>
<dbReference type="SMART" id="SM00635">
    <property type="entry name" value="BID_2"/>
    <property type="match status" value="1"/>
</dbReference>
<dbReference type="Proteomes" id="UP000466864">
    <property type="component" value="Unassembled WGS sequence"/>
</dbReference>
<gene>
    <name evidence="3" type="ORF">FYJ60_11405</name>
</gene>
<feature type="region of interest" description="Disordered" evidence="1">
    <location>
        <begin position="898"/>
        <end position="950"/>
    </location>
</feature>
<feature type="compositionally biased region" description="Low complexity" evidence="1">
    <location>
        <begin position="1"/>
        <end position="12"/>
    </location>
</feature>
<dbReference type="InterPro" id="IPR003343">
    <property type="entry name" value="Big_2"/>
</dbReference>
<feature type="domain" description="BIG2" evidence="2">
    <location>
        <begin position="37"/>
        <end position="128"/>
    </location>
</feature>
<feature type="compositionally biased region" description="Low complexity" evidence="1">
    <location>
        <begin position="709"/>
        <end position="731"/>
    </location>
</feature>
<sequence length="1157" mass="123871">MAAADSAATGTDAQDEEKKTEAAENTADSGQNAGRISVTAVAIKDSRNKIAKNTEGQDTLLLNTGDTEQDRLIAEITPADAADHTVTWKSEDESIVKVDADGKLTAVREGTAEITVKAADGGYSASLLVTVQAAKENSSAKDSGKQGSASAKTEETQPAGDDAGNDTEDSDNKKQENSASVISVSAAEGVEALLQEEPKILALRSFMMAAPETADAAGESSFEPAGYDNSTTLADGTYQPTDQKMPTNRKGKQILSCDKILVNNGKAFAVLTANSGFTTYYEGTAPEKADDQPENASAGFYKFSSGRQVTVPVALNSEMKFSAYNPSMGKWFPYSFTVYLENTEQPEFDNTTTLQDGEYPGSDEPISASAHGKVYCDQIVVKDGKAKAHIYFTSSKYTHVYIGAAAGYEQNTIDPGKVKKELANLLNDKERTIPTSLEVIDGSTVSAAWIPVKLNTPMTFSGRNTGMEGRVLWKTYNDITFRAEDKKMNLSVSVQDENGNAIPADVTVAEGSQTFSAKEGKYSLTVGAAYTISASADGYESSSVSYTAADTAEDSITLTLKKKTQESGFRTGALTIKKTPAMFKIVSASMEGTENNRKLRIALNGISYTQLFRGSQADAAKSDSAARIGYSVNQSGKYEFVIPVTEKDGTFSLAALSKNRNAWYARTITLDQSNMTISCEAMDWQSDPYKPVADGTGKQQGESGGQGGSQSSSGSGKNTSSGSTTNTAESTKGATSGGNAVGKYRFSYSGGSGRAVISCSKVEIVNGQAYATITFSRAKGGTSSYTAVRVGGRTYNGFNTFTIPVTLNGNTAISALTSAMSAEHWIDYTLYIGESGSSETGTSVKDSTKVLDEKAPEITGIKSTGETEITYSDKLKIFNYENGIHLIEVNLLADTARTDTSDDTEQTDESTSESGKTKSADSSEESAAAETDNVEEAGSSTASAVSPEEKEEKLYTNAIVKYLVVPENQEIPAGLEKDVIIIRQPADKTFVTSPEALKILSELGKTEDIKALGVEDNDIEDESVRTALEKEDGEDGKIYQAGSYDKWDLKTLIKQEANFAIESSEILPQEEKTADEDMKSFEKLASQAVQMDMAMFVDRSADEKNDLAKAEWYKVYGIIFDAQDKAEELYKKVTDSASEQEKKEAVEELTAEKSVKK</sequence>
<reference evidence="3 4" key="1">
    <citation type="submission" date="2019-08" db="EMBL/GenBank/DDBJ databases">
        <title>In-depth cultivation of the pig gut microbiome towards novel bacterial diversity and tailored functional studies.</title>
        <authorList>
            <person name="Wylensek D."/>
            <person name="Hitch T.C.A."/>
            <person name="Clavel T."/>
        </authorList>
    </citation>
    <scope>NUCLEOTIDE SEQUENCE [LARGE SCALE GENOMIC DNA]</scope>
    <source>
        <strain evidence="3 4">Oil+RF-744-WCA-WT-13</strain>
    </source>
</reference>
<accession>A0A7X2P9W8</accession>
<protein>
    <recommendedName>
        <fullName evidence="2">BIG2 domain-containing protein</fullName>
    </recommendedName>
</protein>
<feature type="region of interest" description="Disordered" evidence="1">
    <location>
        <begin position="136"/>
        <end position="180"/>
    </location>
</feature>
<dbReference type="InterPro" id="IPR008964">
    <property type="entry name" value="Invasin/intimin_cell_adhesion"/>
</dbReference>
<comment type="caution">
    <text evidence="3">The sequence shown here is derived from an EMBL/GenBank/DDBJ whole genome shotgun (WGS) entry which is preliminary data.</text>
</comment>
<name>A0A7X2P9W8_9FIRM</name>
<keyword evidence="4" id="KW-1185">Reference proteome</keyword>
<dbReference type="Gene3D" id="2.60.40.1120">
    <property type="entry name" value="Carboxypeptidase-like, regulatory domain"/>
    <property type="match status" value="1"/>
</dbReference>
<organism evidence="3 4">
    <name type="scientific">Bilifractor porci</name>
    <dbReference type="NCBI Taxonomy" id="2606636"/>
    <lineage>
        <taxon>Bacteria</taxon>
        <taxon>Bacillati</taxon>
        <taxon>Bacillota</taxon>
        <taxon>Clostridia</taxon>
        <taxon>Lachnospirales</taxon>
        <taxon>Lachnospiraceae</taxon>
        <taxon>Bilifractor</taxon>
    </lineage>
</organism>
<evidence type="ECO:0000259" key="2">
    <source>
        <dbReference type="SMART" id="SM00635"/>
    </source>
</evidence>
<evidence type="ECO:0000256" key="1">
    <source>
        <dbReference type="SAM" id="MobiDB-lite"/>
    </source>
</evidence>